<reference evidence="2" key="1">
    <citation type="journal article" date="2014" name="Int. J. Syst. Evol. Microbiol.">
        <title>Complete genome sequence of Corynebacterium casei LMG S-19264T (=DSM 44701T), isolated from a smear-ripened cheese.</title>
        <authorList>
            <consortium name="US DOE Joint Genome Institute (JGI-PGF)"/>
            <person name="Walter F."/>
            <person name="Albersmeier A."/>
            <person name="Kalinowski J."/>
            <person name="Ruckert C."/>
        </authorList>
    </citation>
    <scope>NUCLEOTIDE SEQUENCE</scope>
    <source>
        <strain evidence="2">CGMCC 1.12987</strain>
    </source>
</reference>
<dbReference type="RefSeq" id="WP_188530815.1">
    <property type="nucleotide sequence ID" value="NZ_BMGR01000005.1"/>
</dbReference>
<reference evidence="2" key="2">
    <citation type="submission" date="2020-09" db="EMBL/GenBank/DDBJ databases">
        <authorList>
            <person name="Sun Q."/>
            <person name="Zhou Y."/>
        </authorList>
    </citation>
    <scope>NUCLEOTIDE SEQUENCE</scope>
    <source>
        <strain evidence="2">CGMCC 1.12987</strain>
    </source>
</reference>
<evidence type="ECO:0000313" key="2">
    <source>
        <dbReference type="EMBL" id="GGG02022.1"/>
    </source>
</evidence>
<dbReference type="AlphaFoldDB" id="A0A917D0H1"/>
<dbReference type="SUPFAM" id="SSF51182">
    <property type="entry name" value="RmlC-like cupins"/>
    <property type="match status" value="1"/>
</dbReference>
<dbReference type="InterPro" id="IPR014710">
    <property type="entry name" value="RmlC-like_jellyroll"/>
</dbReference>
<gene>
    <name evidence="2" type="ORF">GCM10010916_18950</name>
</gene>
<feature type="domain" description="Cupin type-2" evidence="1">
    <location>
        <begin position="82"/>
        <end position="144"/>
    </location>
</feature>
<sequence length="175" mass="20401">MEFERTKSREREQMPNNIYEMALKYRKDFNDRQVSGRLLVKGKDAEVQLSRQGYIQYLLSGLYFKDTALQTWQVFVHDIKKQSGKHRHQGGLVLFILEGRGWSVVDGIRYDWEEGDLVPLPLKPGGVEHQHFNGDPEKGCKWIAFINYPLFDEAASELVQSEVNEDFKKMYGDVL</sequence>
<dbReference type="InterPro" id="IPR013096">
    <property type="entry name" value="Cupin_2"/>
</dbReference>
<dbReference type="Proteomes" id="UP000644756">
    <property type="component" value="Unassembled WGS sequence"/>
</dbReference>
<proteinExistence type="predicted"/>
<evidence type="ECO:0000259" key="1">
    <source>
        <dbReference type="Pfam" id="PF07883"/>
    </source>
</evidence>
<organism evidence="2 3">
    <name type="scientific">Paenibacillus abyssi</name>
    <dbReference type="NCBI Taxonomy" id="1340531"/>
    <lineage>
        <taxon>Bacteria</taxon>
        <taxon>Bacillati</taxon>
        <taxon>Bacillota</taxon>
        <taxon>Bacilli</taxon>
        <taxon>Bacillales</taxon>
        <taxon>Paenibacillaceae</taxon>
        <taxon>Paenibacillus</taxon>
    </lineage>
</organism>
<evidence type="ECO:0000313" key="3">
    <source>
        <dbReference type="Proteomes" id="UP000644756"/>
    </source>
</evidence>
<dbReference type="EMBL" id="BMGR01000005">
    <property type="protein sequence ID" value="GGG02022.1"/>
    <property type="molecule type" value="Genomic_DNA"/>
</dbReference>
<dbReference type="Gene3D" id="2.60.120.10">
    <property type="entry name" value="Jelly Rolls"/>
    <property type="match status" value="1"/>
</dbReference>
<accession>A0A917D0H1</accession>
<dbReference type="InterPro" id="IPR011051">
    <property type="entry name" value="RmlC_Cupin_sf"/>
</dbReference>
<name>A0A917D0H1_9BACL</name>
<protein>
    <recommendedName>
        <fullName evidence="1">Cupin type-2 domain-containing protein</fullName>
    </recommendedName>
</protein>
<comment type="caution">
    <text evidence="2">The sequence shown here is derived from an EMBL/GenBank/DDBJ whole genome shotgun (WGS) entry which is preliminary data.</text>
</comment>
<dbReference type="Pfam" id="PF07883">
    <property type="entry name" value="Cupin_2"/>
    <property type="match status" value="1"/>
</dbReference>
<keyword evidence="3" id="KW-1185">Reference proteome</keyword>